<feature type="signal peptide" evidence="1">
    <location>
        <begin position="1"/>
        <end position="23"/>
    </location>
</feature>
<organism evidence="2 3">
    <name type="scientific">Falsiroseomonas algicola</name>
    <dbReference type="NCBI Taxonomy" id="2716930"/>
    <lineage>
        <taxon>Bacteria</taxon>
        <taxon>Pseudomonadati</taxon>
        <taxon>Pseudomonadota</taxon>
        <taxon>Alphaproteobacteria</taxon>
        <taxon>Acetobacterales</taxon>
        <taxon>Roseomonadaceae</taxon>
        <taxon>Falsiroseomonas</taxon>
    </lineage>
</organism>
<gene>
    <name evidence="2" type="ORF">G3576_09135</name>
</gene>
<dbReference type="EMBL" id="JAAIKB010000003">
    <property type="protein sequence ID" value="NGM20176.1"/>
    <property type="molecule type" value="Genomic_DNA"/>
</dbReference>
<dbReference type="AlphaFoldDB" id="A0A6M1LIP1"/>
<sequence length="114" mass="12445">MIRRFLLGATLLATMAGAAPAYAQCDTRFTFRNNSGSQVNEFYFGPSSNSNWGRDRLGENVLPNGRSVSYTPGGRGGAYDFKVVWASGETAELMRVNICEASEIIATRRGIEAR</sequence>
<protein>
    <submittedName>
        <fullName evidence="2">Uncharacterized protein</fullName>
    </submittedName>
</protein>
<keyword evidence="3" id="KW-1185">Reference proteome</keyword>
<dbReference type="RefSeq" id="WP_164694085.1">
    <property type="nucleotide sequence ID" value="NZ_JAAIKB010000003.1"/>
</dbReference>
<feature type="chain" id="PRO_5026745728" evidence="1">
    <location>
        <begin position="24"/>
        <end position="114"/>
    </location>
</feature>
<evidence type="ECO:0000313" key="3">
    <source>
        <dbReference type="Proteomes" id="UP000475385"/>
    </source>
</evidence>
<comment type="caution">
    <text evidence="2">The sequence shown here is derived from an EMBL/GenBank/DDBJ whole genome shotgun (WGS) entry which is preliminary data.</text>
</comment>
<proteinExistence type="predicted"/>
<reference evidence="2 3" key="1">
    <citation type="submission" date="2020-03" db="EMBL/GenBank/DDBJ databases">
        <title>Roseomonas stagni sp. nov., isolated from pond water in Japan.</title>
        <authorList>
            <person name="Furuhata K."/>
            <person name="Miyamoto H."/>
            <person name="Goto K."/>
        </authorList>
    </citation>
    <scope>NUCLEOTIDE SEQUENCE [LARGE SCALE GENOMIC DNA]</scope>
    <source>
        <strain evidence="2 3">PeD5</strain>
    </source>
</reference>
<dbReference type="Proteomes" id="UP000475385">
    <property type="component" value="Unassembled WGS sequence"/>
</dbReference>
<evidence type="ECO:0000313" key="2">
    <source>
        <dbReference type="EMBL" id="NGM20176.1"/>
    </source>
</evidence>
<name>A0A6M1LIP1_9PROT</name>
<keyword evidence="1" id="KW-0732">Signal</keyword>
<accession>A0A6M1LIP1</accession>
<evidence type="ECO:0000256" key="1">
    <source>
        <dbReference type="SAM" id="SignalP"/>
    </source>
</evidence>